<evidence type="ECO:0000313" key="15">
    <source>
        <dbReference type="Proteomes" id="UP001460270"/>
    </source>
</evidence>
<comment type="subcellular location">
    <subcellularLocation>
        <location evidence="2">Cytoplasm</location>
        <location evidence="2">Cytoskeleton</location>
        <location evidence="2">Cilium basal body</location>
    </subcellularLocation>
    <subcellularLocation>
        <location evidence="1">Cytoplasm</location>
        <location evidence="1">Cytoskeleton</location>
        <location evidence="1">Microtubule organizing center</location>
        <location evidence="1">Centrosome</location>
        <location evidence="1">Centriole</location>
    </subcellularLocation>
</comment>
<organism evidence="14 15">
    <name type="scientific">Mugilogobius chulae</name>
    <name type="common">yellowstripe goby</name>
    <dbReference type="NCBI Taxonomy" id="88201"/>
    <lineage>
        <taxon>Eukaryota</taxon>
        <taxon>Metazoa</taxon>
        <taxon>Chordata</taxon>
        <taxon>Craniata</taxon>
        <taxon>Vertebrata</taxon>
        <taxon>Euteleostomi</taxon>
        <taxon>Actinopterygii</taxon>
        <taxon>Neopterygii</taxon>
        <taxon>Teleostei</taxon>
        <taxon>Neoteleostei</taxon>
        <taxon>Acanthomorphata</taxon>
        <taxon>Gobiaria</taxon>
        <taxon>Gobiiformes</taxon>
        <taxon>Gobioidei</taxon>
        <taxon>Gobiidae</taxon>
        <taxon>Gobionellinae</taxon>
        <taxon>Mugilogobius</taxon>
    </lineage>
</organism>
<proteinExistence type="inferred from homology"/>
<evidence type="ECO:0000256" key="2">
    <source>
        <dbReference type="ARBA" id="ARBA00004120"/>
    </source>
</evidence>
<name>A0AAW0PPU2_9GOBI</name>
<evidence type="ECO:0000256" key="12">
    <source>
        <dbReference type="SAM" id="Coils"/>
    </source>
</evidence>
<dbReference type="GO" id="GO:0005814">
    <property type="term" value="C:centriole"/>
    <property type="evidence" value="ECO:0007669"/>
    <property type="project" value="UniProtKB-SubCell"/>
</dbReference>
<comment type="caution">
    <text evidence="14">The sequence shown here is derived from an EMBL/GenBank/DDBJ whole genome shotgun (WGS) entry which is preliminary data.</text>
</comment>
<evidence type="ECO:0000256" key="6">
    <source>
        <dbReference type="ARBA" id="ARBA00023054"/>
    </source>
</evidence>
<dbReference type="InterPro" id="IPR019579">
    <property type="entry name" value="FAM161A/B"/>
</dbReference>
<evidence type="ECO:0000256" key="13">
    <source>
        <dbReference type="SAM" id="MobiDB-lite"/>
    </source>
</evidence>
<keyword evidence="5" id="KW-0970">Cilium biogenesis/degradation</keyword>
<sequence>MATLHRSISLGNKEMMALYKDENKHCSQDCEEPYADNNNEAKGRGNIRSSVSLEIYGLQRQQHNQQICISNQEYYRRLEELKSAHLRNIAELEKMYISQAVERYNREGEGVTRNLQSRRLFRDGPVRRLQRINSQEELDFHDTSSGSDQSEICDEERKDDVKVKKSQRTTGKDCSYGRVEEPKKQKSFWVQSKNPKSKVLTLTGIKPKAKSKVTIPKPFHMMLREEERKRHKVRTRSEVEMENSLLKRELEELRECKKQFRAAPAPVTFTCPSMMCSLRGSANDPLLWADLTKPSRILTLQNHLNFWSERGGRERRGLWQSWEICAPEKKHTGSKPDPCPDRCTAQNAALPEDLCLSLWSGKLLRATVTPTLTWRQSQSRQKAHHRTEKSQQNIILQTGEETD</sequence>
<comment type="function">
    <text evidence="10">Involved in ciliogenesis.</text>
</comment>
<dbReference type="InterPro" id="IPR051655">
    <property type="entry name" value="FAM161"/>
</dbReference>
<keyword evidence="15" id="KW-1185">Reference proteome</keyword>
<dbReference type="AlphaFoldDB" id="A0AAW0PPU2"/>
<feature type="coiled-coil region" evidence="12">
    <location>
        <begin position="236"/>
        <end position="263"/>
    </location>
</feature>
<evidence type="ECO:0000256" key="10">
    <source>
        <dbReference type="ARBA" id="ARBA00037165"/>
    </source>
</evidence>
<dbReference type="Pfam" id="PF10595">
    <property type="entry name" value="FAM161A_B"/>
    <property type="match status" value="1"/>
</dbReference>
<protein>
    <recommendedName>
        <fullName evidence="11">Protein FAM161A</fullName>
    </recommendedName>
</protein>
<evidence type="ECO:0000256" key="8">
    <source>
        <dbReference type="ARBA" id="ARBA00023212"/>
    </source>
</evidence>
<feature type="region of interest" description="Disordered" evidence="13">
    <location>
        <begin position="375"/>
        <end position="403"/>
    </location>
</feature>
<accession>A0AAW0PPU2</accession>
<dbReference type="PANTHER" id="PTHR21501">
    <property type="entry name" value="PROTEIN FAM-161"/>
    <property type="match status" value="1"/>
</dbReference>
<dbReference type="GO" id="GO:0044782">
    <property type="term" value="P:cilium organization"/>
    <property type="evidence" value="ECO:0007669"/>
    <property type="project" value="TreeGrafter"/>
</dbReference>
<evidence type="ECO:0000256" key="4">
    <source>
        <dbReference type="ARBA" id="ARBA00022490"/>
    </source>
</evidence>
<keyword evidence="8" id="KW-0206">Cytoskeleton</keyword>
<dbReference type="PANTHER" id="PTHR21501:SF3">
    <property type="entry name" value="PROTEIN FAM161A"/>
    <property type="match status" value="1"/>
</dbReference>
<dbReference type="EMBL" id="JBBPFD010000004">
    <property type="protein sequence ID" value="KAK7930876.1"/>
    <property type="molecule type" value="Genomic_DNA"/>
</dbReference>
<dbReference type="Proteomes" id="UP001460270">
    <property type="component" value="Unassembled WGS sequence"/>
</dbReference>
<keyword evidence="9" id="KW-0966">Cell projection</keyword>
<evidence type="ECO:0000256" key="9">
    <source>
        <dbReference type="ARBA" id="ARBA00023273"/>
    </source>
</evidence>
<reference evidence="15" key="1">
    <citation type="submission" date="2024-04" db="EMBL/GenBank/DDBJ databases">
        <title>Salinicola lusitanus LLJ914,a marine bacterium isolated from the Okinawa Trough.</title>
        <authorList>
            <person name="Li J."/>
        </authorList>
    </citation>
    <scope>NUCLEOTIDE SEQUENCE [LARGE SCALE GENOMIC DNA]</scope>
</reference>
<evidence type="ECO:0000313" key="14">
    <source>
        <dbReference type="EMBL" id="KAK7930876.1"/>
    </source>
</evidence>
<evidence type="ECO:0000256" key="3">
    <source>
        <dbReference type="ARBA" id="ARBA00006663"/>
    </source>
</evidence>
<dbReference type="GO" id="GO:0005929">
    <property type="term" value="C:cilium"/>
    <property type="evidence" value="ECO:0007669"/>
    <property type="project" value="TreeGrafter"/>
</dbReference>
<keyword evidence="7" id="KW-0969">Cilium</keyword>
<feature type="region of interest" description="Disordered" evidence="13">
    <location>
        <begin position="132"/>
        <end position="177"/>
    </location>
</feature>
<evidence type="ECO:0000256" key="1">
    <source>
        <dbReference type="ARBA" id="ARBA00004114"/>
    </source>
</evidence>
<evidence type="ECO:0000256" key="11">
    <source>
        <dbReference type="ARBA" id="ARBA00039949"/>
    </source>
</evidence>
<keyword evidence="4" id="KW-0963">Cytoplasm</keyword>
<gene>
    <name evidence="14" type="ORF">WMY93_007271</name>
</gene>
<evidence type="ECO:0000256" key="7">
    <source>
        <dbReference type="ARBA" id="ARBA00023069"/>
    </source>
</evidence>
<evidence type="ECO:0000256" key="5">
    <source>
        <dbReference type="ARBA" id="ARBA00022794"/>
    </source>
</evidence>
<keyword evidence="6 12" id="KW-0175">Coiled coil</keyword>
<comment type="similarity">
    <text evidence="3">Belongs to the FAM161 family.</text>
</comment>